<feature type="transmembrane region" description="Helical" evidence="1">
    <location>
        <begin position="100"/>
        <end position="121"/>
    </location>
</feature>
<sequence length="126" mass="14117">MFKSIWETICTAIRNVGDIMFGALERRYIRNFANYSVDVYDTLENVSDKDFSWVKWFKGEYITKVKGEVTFMGTMISGAIGYIGGYMLFSFALAPVLGPISIITSIMGAYMGAGVCNGVYLRFHAE</sequence>
<name>A0A4D6DWH0_9CAUD</name>
<proteinExistence type="predicted"/>
<feature type="transmembrane region" description="Helical" evidence="1">
    <location>
        <begin position="71"/>
        <end position="94"/>
    </location>
</feature>
<evidence type="ECO:0000313" key="2">
    <source>
        <dbReference type="EMBL" id="QBZ70717.1"/>
    </source>
</evidence>
<keyword evidence="1" id="KW-0812">Transmembrane</keyword>
<protein>
    <submittedName>
        <fullName evidence="2">Uncharacterized protein</fullName>
    </submittedName>
</protein>
<reference evidence="2 3" key="1">
    <citation type="submission" date="2019-03" db="EMBL/GenBank/DDBJ databases">
        <authorList>
            <person name="Kim S.G."/>
            <person name="Park S.C."/>
        </authorList>
    </citation>
    <scope>NUCLEOTIDE SEQUENCE [LARGE SCALE GENOMIC DNA]</scope>
</reference>
<evidence type="ECO:0000313" key="3">
    <source>
        <dbReference type="Proteomes" id="UP000297195"/>
    </source>
</evidence>
<evidence type="ECO:0000256" key="1">
    <source>
        <dbReference type="SAM" id="Phobius"/>
    </source>
</evidence>
<dbReference type="EMBL" id="MK689364">
    <property type="protein sequence ID" value="QBZ70717.1"/>
    <property type="molecule type" value="Genomic_DNA"/>
</dbReference>
<keyword evidence="1" id="KW-1133">Transmembrane helix</keyword>
<organism evidence="2 3">
    <name type="scientific">Edwardsiella phage pEt-SU</name>
    <dbReference type="NCBI Taxonomy" id="2562142"/>
    <lineage>
        <taxon>Viruses</taxon>
        <taxon>Duplodnaviria</taxon>
        <taxon>Heunggongvirae</taxon>
        <taxon>Uroviricota</taxon>
        <taxon>Caudoviricetes</taxon>
        <taxon>Chimalliviridae</taxon>
        <taxon>Petsuvirus</taxon>
        <taxon>Petsuvirus pEtSU</taxon>
    </lineage>
</organism>
<keyword evidence="3" id="KW-1185">Reference proteome</keyword>
<keyword evidence="1" id="KW-0472">Membrane</keyword>
<gene>
    <name evidence="2" type="ORF">pETSU_136</name>
</gene>
<dbReference type="Proteomes" id="UP000297195">
    <property type="component" value="Segment"/>
</dbReference>
<accession>A0A4D6DWH0</accession>